<reference evidence="2 5" key="2">
    <citation type="submission" date="2020-04" db="EMBL/GenBank/DDBJ databases">
        <authorList>
            <person name="Hitch T.C.A."/>
            <person name="Wylensek D."/>
            <person name="Clavel T."/>
        </authorList>
    </citation>
    <scope>NUCLEOTIDE SEQUENCE [LARGE SCALE GENOMIC DNA]</scope>
    <source>
        <strain evidence="2 5">COR2-253-APC-1A</strain>
    </source>
</reference>
<feature type="chain" id="PRO_5041066864" evidence="1">
    <location>
        <begin position="22"/>
        <end position="245"/>
    </location>
</feature>
<keyword evidence="1" id="KW-0732">Signal</keyword>
<dbReference type="NCBIfam" id="NF047436">
    <property type="entry name" value="LA_2272_repeat"/>
    <property type="match status" value="1"/>
</dbReference>
<dbReference type="InterPro" id="IPR058093">
    <property type="entry name" value="LA_2272-like"/>
</dbReference>
<evidence type="ECO:0000313" key="5">
    <source>
        <dbReference type="Proteomes" id="UP000576225"/>
    </source>
</evidence>
<dbReference type="GeneID" id="78294221"/>
<protein>
    <submittedName>
        <fullName evidence="3">Uncharacterized protein</fullName>
    </submittedName>
</protein>
<name>A0A2U1B8Q2_9BACT</name>
<reference evidence="3 4" key="1">
    <citation type="submission" date="2018-04" db="EMBL/GenBank/DDBJ databases">
        <title>Genomic Encyclopedia of Type Strains, Phase IV (KMG-IV): sequencing the most valuable type-strain genomes for metagenomic binning, comparative biology and taxonomic classification.</title>
        <authorList>
            <person name="Goeker M."/>
        </authorList>
    </citation>
    <scope>NUCLEOTIDE SEQUENCE [LARGE SCALE GENOMIC DNA]</scope>
    <source>
        <strain evidence="3 4">DSM 14823</strain>
    </source>
</reference>
<comment type="caution">
    <text evidence="3">The sequence shown here is derived from an EMBL/GenBank/DDBJ whole genome shotgun (WGS) entry which is preliminary data.</text>
</comment>
<evidence type="ECO:0000313" key="2">
    <source>
        <dbReference type="EMBL" id="NMD87791.1"/>
    </source>
</evidence>
<accession>A0A2U1B8Q2</accession>
<dbReference type="EMBL" id="JABAEW010000030">
    <property type="protein sequence ID" value="NMD87791.1"/>
    <property type="molecule type" value="Genomic_DNA"/>
</dbReference>
<feature type="signal peptide" evidence="1">
    <location>
        <begin position="1"/>
        <end position="21"/>
    </location>
</feature>
<dbReference type="Proteomes" id="UP000245959">
    <property type="component" value="Unassembled WGS sequence"/>
</dbReference>
<keyword evidence="4" id="KW-1185">Reference proteome</keyword>
<gene>
    <name evidence="3" type="ORF">C8D82_10451</name>
    <name evidence="2" type="ORF">HF882_14485</name>
</gene>
<proteinExistence type="predicted"/>
<sequence length="245" mass="25948">MNKLFVSLFAASAAVCSLCAAEPVKVENTPAPAQNPAGAGAYDGMKAYEDWSLFQFSVIPQWPSSAYNANVYGLKTGWPASGGIGRVFGAEISWGMAGTSTIKGLQVSWTYCQNHEMNGIQASFLVCLNFVQFKGLQASCLYSQAGDFYGIQASTVNLSKNATGLQAALGVNVTDSVSGFQAAPVNVVSGPMNGMQCGVYSQVKECNGVQLGVVNVSESKGLQFGLVNYIKDAWLPVFPIVNFKF</sequence>
<evidence type="ECO:0000313" key="4">
    <source>
        <dbReference type="Proteomes" id="UP000245959"/>
    </source>
</evidence>
<organism evidence="3 4">
    <name type="scientific">Victivallis vadensis</name>
    <dbReference type="NCBI Taxonomy" id="172901"/>
    <lineage>
        <taxon>Bacteria</taxon>
        <taxon>Pseudomonadati</taxon>
        <taxon>Lentisphaerota</taxon>
        <taxon>Lentisphaeria</taxon>
        <taxon>Victivallales</taxon>
        <taxon>Victivallaceae</taxon>
        <taxon>Victivallis</taxon>
    </lineage>
</organism>
<evidence type="ECO:0000313" key="3">
    <source>
        <dbReference type="EMBL" id="PVY44907.1"/>
    </source>
</evidence>
<dbReference type="AlphaFoldDB" id="A0A2U1B8Q2"/>
<dbReference type="RefSeq" id="WP_116882898.1">
    <property type="nucleotide sequence ID" value="NZ_CALXNT010000118.1"/>
</dbReference>
<evidence type="ECO:0000256" key="1">
    <source>
        <dbReference type="SAM" id="SignalP"/>
    </source>
</evidence>
<dbReference type="Proteomes" id="UP000576225">
    <property type="component" value="Unassembled WGS sequence"/>
</dbReference>
<dbReference type="EMBL" id="QEKH01000004">
    <property type="protein sequence ID" value="PVY44907.1"/>
    <property type="molecule type" value="Genomic_DNA"/>
</dbReference>